<accession>A0A663MCZ4</accession>
<proteinExistence type="predicted"/>
<keyword evidence="2" id="KW-1185">Reference proteome</keyword>
<dbReference type="Proteomes" id="UP000472269">
    <property type="component" value="Unplaced"/>
</dbReference>
<reference evidence="1" key="1">
    <citation type="submission" date="2025-08" db="UniProtKB">
        <authorList>
            <consortium name="Ensembl"/>
        </authorList>
    </citation>
    <scope>IDENTIFICATION</scope>
</reference>
<name>A0A663MCZ4_ATHCN</name>
<sequence>MSASHKGDRKHWRDTDEYRPPVWKSYCNSLTCVLELRGSWHCRLPESGVQGSSWGMLS</sequence>
<organism evidence="1 2">
    <name type="scientific">Athene cunicularia</name>
    <name type="common">Burrowing owl</name>
    <name type="synonym">Speotyto cunicularia</name>
    <dbReference type="NCBI Taxonomy" id="194338"/>
    <lineage>
        <taxon>Eukaryota</taxon>
        <taxon>Metazoa</taxon>
        <taxon>Chordata</taxon>
        <taxon>Craniata</taxon>
        <taxon>Vertebrata</taxon>
        <taxon>Euteleostomi</taxon>
        <taxon>Archelosauria</taxon>
        <taxon>Archosauria</taxon>
        <taxon>Dinosauria</taxon>
        <taxon>Saurischia</taxon>
        <taxon>Theropoda</taxon>
        <taxon>Coelurosauria</taxon>
        <taxon>Aves</taxon>
        <taxon>Neognathae</taxon>
        <taxon>Neoaves</taxon>
        <taxon>Telluraves</taxon>
        <taxon>Strigiformes</taxon>
        <taxon>Strigidae</taxon>
        <taxon>Athene</taxon>
    </lineage>
</organism>
<evidence type="ECO:0000313" key="2">
    <source>
        <dbReference type="Proteomes" id="UP000472269"/>
    </source>
</evidence>
<dbReference type="Ensembl" id="ENSACUT00000010850.1">
    <property type="protein sequence ID" value="ENSACUP00000010165.1"/>
    <property type="gene ID" value="ENSACUG00000006871.1"/>
</dbReference>
<dbReference type="AlphaFoldDB" id="A0A663MCZ4"/>
<evidence type="ECO:0000313" key="1">
    <source>
        <dbReference type="Ensembl" id="ENSACUP00000010165.1"/>
    </source>
</evidence>
<protein>
    <submittedName>
        <fullName evidence="1">Uncharacterized protein</fullName>
    </submittedName>
</protein>
<reference evidence="1" key="2">
    <citation type="submission" date="2025-09" db="UniProtKB">
        <authorList>
            <consortium name="Ensembl"/>
        </authorList>
    </citation>
    <scope>IDENTIFICATION</scope>
</reference>